<keyword evidence="7" id="KW-1185">Reference proteome</keyword>
<dbReference type="GeneID" id="38470422"/>
<reference evidence="5 6" key="1">
    <citation type="journal article" date="2015" name="Stand. Genomic Sci.">
        <title>Genomic Encyclopedia of Bacterial and Archaeal Type Strains, Phase III: the genomes of soil and plant-associated and newly described type strains.</title>
        <authorList>
            <person name="Whitman W.B."/>
            <person name="Woyke T."/>
            <person name="Klenk H.P."/>
            <person name="Zhou Y."/>
            <person name="Lilburn T.G."/>
            <person name="Beck B.J."/>
            <person name="De Vos P."/>
            <person name="Vandamme P."/>
            <person name="Eisen J.A."/>
            <person name="Garrity G."/>
            <person name="Hugenholtz P."/>
            <person name="Kyrpides N.C."/>
        </authorList>
    </citation>
    <scope>NUCLEOTIDE SEQUENCE [LARGE SCALE GENOMIC DNA]</scope>
    <source>
        <strain evidence="5 6">CGMCC 1.10124</strain>
    </source>
</reference>
<proteinExistence type="predicted"/>
<name>A0A3M0DQ90_9EURY</name>
<feature type="domain" description="CBS" evidence="3">
    <location>
        <begin position="10"/>
        <end position="66"/>
    </location>
</feature>
<dbReference type="PANTHER" id="PTHR43080:SF2">
    <property type="entry name" value="CBS DOMAIN-CONTAINING PROTEIN"/>
    <property type="match status" value="1"/>
</dbReference>
<keyword evidence="1 2" id="KW-0129">CBS domain</keyword>
<evidence type="ECO:0000313" key="6">
    <source>
        <dbReference type="Proteomes" id="UP000277326"/>
    </source>
</evidence>
<dbReference type="InterPro" id="IPR051257">
    <property type="entry name" value="Diverse_CBS-Domain"/>
</dbReference>
<dbReference type="Proteomes" id="UP000277326">
    <property type="component" value="Unassembled WGS sequence"/>
</dbReference>
<feature type="domain" description="CBS" evidence="3">
    <location>
        <begin position="75"/>
        <end position="133"/>
    </location>
</feature>
<sequence length="135" mass="14057">MEDVFVGSLMSAPVHSVGGDATLREAGRVLLDHDIGSVVVVDEAGSLRGILTATDFVRVVADGEESASTPVSTVMSHDVVTTTGNEPITVAADLMVESGHYHLPVVDGESVIGVITAADLAAYLSTIRPPHPPWR</sequence>
<evidence type="ECO:0000256" key="2">
    <source>
        <dbReference type="PROSITE-ProRule" id="PRU00703"/>
    </source>
</evidence>
<dbReference type="InterPro" id="IPR000644">
    <property type="entry name" value="CBS_dom"/>
</dbReference>
<dbReference type="Pfam" id="PF00571">
    <property type="entry name" value="CBS"/>
    <property type="match status" value="2"/>
</dbReference>
<evidence type="ECO:0000313" key="7">
    <source>
        <dbReference type="Proteomes" id="UP000282007"/>
    </source>
</evidence>
<evidence type="ECO:0000259" key="3">
    <source>
        <dbReference type="PROSITE" id="PS51371"/>
    </source>
</evidence>
<dbReference type="EMBL" id="CP034145">
    <property type="protein sequence ID" value="AZH24598.1"/>
    <property type="molecule type" value="Genomic_DNA"/>
</dbReference>
<dbReference type="OrthoDB" id="8919at2157"/>
<dbReference type="EMBL" id="REFS01000002">
    <property type="protein sequence ID" value="RMB23744.1"/>
    <property type="molecule type" value="Genomic_DNA"/>
</dbReference>
<gene>
    <name evidence="5" type="ORF">ATH50_0974</name>
    <name evidence="4" type="ORF">DU502_04010</name>
</gene>
<protein>
    <submittedName>
        <fullName evidence="5">CBS domain protein</fullName>
    </submittedName>
    <submittedName>
        <fullName evidence="4">CBS domain-containing protein</fullName>
    </submittedName>
</protein>
<reference evidence="4 7" key="2">
    <citation type="submission" date="2018-07" db="EMBL/GenBank/DDBJ databases">
        <title>Genome sequences of Haloplanus aerogenes JCM 16430T.</title>
        <authorList>
            <person name="Kim Y.B."/>
            <person name="Roh S.W."/>
        </authorList>
    </citation>
    <scope>NUCLEOTIDE SEQUENCE [LARGE SCALE GENOMIC DNA]</scope>
    <source>
        <strain evidence="4 7">JCM 16430</strain>
    </source>
</reference>
<accession>A0A3M0DQ90</accession>
<dbReference type="InterPro" id="IPR046342">
    <property type="entry name" value="CBS_dom_sf"/>
</dbReference>
<organism evidence="5 6">
    <name type="scientific">Haloplanus aerogenes</name>
    <dbReference type="NCBI Taxonomy" id="660522"/>
    <lineage>
        <taxon>Archaea</taxon>
        <taxon>Methanobacteriati</taxon>
        <taxon>Methanobacteriota</taxon>
        <taxon>Stenosarchaea group</taxon>
        <taxon>Halobacteria</taxon>
        <taxon>Halobacteriales</taxon>
        <taxon>Haloferacaceae</taxon>
        <taxon>Haloplanus</taxon>
    </lineage>
</organism>
<dbReference type="AlphaFoldDB" id="A0A3M0DQ90"/>
<evidence type="ECO:0000313" key="5">
    <source>
        <dbReference type="EMBL" id="RMB23744.1"/>
    </source>
</evidence>
<dbReference type="CDD" id="cd09836">
    <property type="entry name" value="CBS_pair_arch"/>
    <property type="match status" value="1"/>
</dbReference>
<dbReference type="KEGG" id="haer:DU502_04010"/>
<reference evidence="5" key="3">
    <citation type="submission" date="2018-10" db="EMBL/GenBank/DDBJ databases">
        <authorList>
            <person name="Whitman W."/>
            <person name="Huntemann M."/>
            <person name="Clum A."/>
            <person name="Pillay M."/>
            <person name="Palaniappan K."/>
            <person name="Varghese N."/>
            <person name="Mikhailova N."/>
            <person name="Stamatis D."/>
            <person name="Reddy T."/>
            <person name="Daum C."/>
            <person name="Shapiro N."/>
            <person name="Ivanova N."/>
            <person name="Kyrpides N."/>
            <person name="Woyke T."/>
        </authorList>
    </citation>
    <scope>NUCLEOTIDE SEQUENCE</scope>
    <source>
        <strain evidence="5">CGMCC 1.10124</strain>
    </source>
</reference>
<dbReference type="Gene3D" id="3.10.580.10">
    <property type="entry name" value="CBS-domain"/>
    <property type="match status" value="1"/>
</dbReference>
<dbReference type="SMART" id="SM00116">
    <property type="entry name" value="CBS"/>
    <property type="match status" value="2"/>
</dbReference>
<dbReference type="SUPFAM" id="SSF54631">
    <property type="entry name" value="CBS-domain pair"/>
    <property type="match status" value="1"/>
</dbReference>
<dbReference type="PROSITE" id="PS51371">
    <property type="entry name" value="CBS"/>
    <property type="match status" value="2"/>
</dbReference>
<dbReference type="Proteomes" id="UP000282007">
    <property type="component" value="Chromosome"/>
</dbReference>
<evidence type="ECO:0000313" key="4">
    <source>
        <dbReference type="EMBL" id="AZH24598.1"/>
    </source>
</evidence>
<dbReference type="RefSeq" id="WP_121919666.1">
    <property type="nucleotide sequence ID" value="NZ_CP034145.1"/>
</dbReference>
<evidence type="ECO:0000256" key="1">
    <source>
        <dbReference type="ARBA" id="ARBA00023122"/>
    </source>
</evidence>
<dbReference type="PANTHER" id="PTHR43080">
    <property type="entry name" value="CBS DOMAIN-CONTAINING PROTEIN CBSX3, MITOCHONDRIAL"/>
    <property type="match status" value="1"/>
</dbReference>